<accession>A0ABD3J0E4</accession>
<evidence type="ECO:0000256" key="4">
    <source>
        <dbReference type="ARBA" id="ARBA00022692"/>
    </source>
</evidence>
<dbReference type="SUPFAM" id="SSF56112">
    <property type="entry name" value="Protein kinase-like (PK-like)"/>
    <property type="match status" value="1"/>
</dbReference>
<dbReference type="GO" id="GO:0005524">
    <property type="term" value="F:ATP binding"/>
    <property type="evidence" value="ECO:0007669"/>
    <property type="project" value="UniProtKB-UniRule"/>
</dbReference>
<evidence type="ECO:0000256" key="7">
    <source>
        <dbReference type="ARBA" id="ARBA00022741"/>
    </source>
</evidence>
<dbReference type="InterPro" id="IPR011009">
    <property type="entry name" value="Kinase-like_dom_sf"/>
</dbReference>
<dbReference type="Gene3D" id="1.10.510.10">
    <property type="entry name" value="Transferase(Phosphotransferase) domain 1"/>
    <property type="match status" value="1"/>
</dbReference>
<feature type="compositionally biased region" description="Basic and acidic residues" evidence="13">
    <location>
        <begin position="639"/>
        <end position="649"/>
    </location>
</feature>
<dbReference type="EMBL" id="JBJKBG010000010">
    <property type="protein sequence ID" value="KAL3719541.1"/>
    <property type="molecule type" value="Genomic_DNA"/>
</dbReference>
<evidence type="ECO:0000256" key="8">
    <source>
        <dbReference type="ARBA" id="ARBA00022840"/>
    </source>
</evidence>
<evidence type="ECO:0000256" key="9">
    <source>
        <dbReference type="ARBA" id="ARBA00022989"/>
    </source>
</evidence>
<comment type="subcellular location">
    <subcellularLocation>
        <location evidence="1">Membrane</location>
    </subcellularLocation>
</comment>
<evidence type="ECO:0000256" key="5">
    <source>
        <dbReference type="ARBA" id="ARBA00022729"/>
    </source>
</evidence>
<evidence type="ECO:0000313" key="17">
    <source>
        <dbReference type="Proteomes" id="UP001634007"/>
    </source>
</evidence>
<dbReference type="InterPro" id="IPR032675">
    <property type="entry name" value="LRR_dom_sf"/>
</dbReference>
<dbReference type="GO" id="GO:0016020">
    <property type="term" value="C:membrane"/>
    <property type="evidence" value="ECO:0007669"/>
    <property type="project" value="UniProtKB-SubCell"/>
</dbReference>
<dbReference type="InterPro" id="IPR001611">
    <property type="entry name" value="Leu-rich_rpt"/>
</dbReference>
<dbReference type="Pfam" id="PF07714">
    <property type="entry name" value="PK_Tyr_Ser-Thr"/>
    <property type="match status" value="1"/>
</dbReference>
<organism evidence="16 17">
    <name type="scientific">Eucalyptus globulus</name>
    <name type="common">Tasmanian blue gum</name>
    <dbReference type="NCBI Taxonomy" id="34317"/>
    <lineage>
        <taxon>Eukaryota</taxon>
        <taxon>Viridiplantae</taxon>
        <taxon>Streptophyta</taxon>
        <taxon>Embryophyta</taxon>
        <taxon>Tracheophyta</taxon>
        <taxon>Spermatophyta</taxon>
        <taxon>Magnoliopsida</taxon>
        <taxon>eudicotyledons</taxon>
        <taxon>Gunneridae</taxon>
        <taxon>Pentapetalae</taxon>
        <taxon>rosids</taxon>
        <taxon>malvids</taxon>
        <taxon>Myrtales</taxon>
        <taxon>Myrtaceae</taxon>
        <taxon>Myrtoideae</taxon>
        <taxon>Eucalypteae</taxon>
        <taxon>Eucalyptus</taxon>
    </lineage>
</organism>
<dbReference type="Gene3D" id="3.80.10.10">
    <property type="entry name" value="Ribonuclease Inhibitor"/>
    <property type="match status" value="2"/>
</dbReference>
<dbReference type="FunFam" id="1.10.510.10:FF:000585">
    <property type="entry name" value="Probable inactive receptor kinase At1g48480"/>
    <property type="match status" value="1"/>
</dbReference>
<dbReference type="Proteomes" id="UP001634007">
    <property type="component" value="Unassembled WGS sequence"/>
</dbReference>
<dbReference type="AlphaFoldDB" id="A0ABD3J0E4"/>
<dbReference type="Gene3D" id="3.30.200.20">
    <property type="entry name" value="Phosphorylase Kinase, domain 1"/>
    <property type="match status" value="1"/>
</dbReference>
<sequence length="662" mass="70962">MVFVSLSPRPPRVSARLSSGYPPRMSSVAAAAPLLLVLALSSCCFLDVARSDLDSDKAALLALRSAVGGRPLLWNLSLPPCDWTGVFCDSARQKVIELRFPAMGLAGGIPAGTIANLTQLQTISFHSNSLSGPLPDLASLSELRNLYLQSNSFSGGLPPSLFALPNLVRLNLASNKLSGEIPPAFGNLTRLKTLFLEDNQFTGPIPDLNLTLDQFNVSSNQLTGPIPSALSTKPPSAFAGNSLCGPPLQSCNATGNGNKLSGGAIAGIVIGSVIGLFLILLILIILCRRKSRGGGEKPKSLESQAARGAEAEIAQTREAKSVGEPKASSAAVISGDKSVNKSLVFFGKGDAVAAFDLEDLLRASAEVLGRGTFGTTYKATLETGITVAVKRLKDLSVGEAEFRERMRQTGAVEHENLVGLRAYYYNKDERLLVYEYLPIGSLSALLHGNSVVGRTPLNWDTRCDIALGAARGIAHLHSQDAVTSHGNIKSSNVLLTKSYKARVSDFSLAPIANLIAAPNRIDGYRAPEVTDYHKVSQKADVYSFGVLLLELLTGKAPTHSLLNEEGVDLPRWVQSVVKEEWTAEVFDDELLRYQDVEEDMVELLQLAMHCAAQYPDKRPPMAQVVNKIEEICRSSMLHEQEEHSGHRIPVDSGAAAPSSSFD</sequence>
<keyword evidence="2" id="KW-0597">Phosphoprotein</keyword>
<evidence type="ECO:0000256" key="11">
    <source>
        <dbReference type="ARBA" id="ARBA00023170"/>
    </source>
</evidence>
<keyword evidence="17" id="KW-1185">Reference proteome</keyword>
<dbReference type="InterPro" id="IPR050994">
    <property type="entry name" value="At_inactive_RLKs"/>
</dbReference>
<keyword evidence="7 12" id="KW-0547">Nucleotide-binding</keyword>
<evidence type="ECO:0000256" key="2">
    <source>
        <dbReference type="ARBA" id="ARBA00022553"/>
    </source>
</evidence>
<evidence type="ECO:0000256" key="14">
    <source>
        <dbReference type="SAM" id="Phobius"/>
    </source>
</evidence>
<evidence type="ECO:0000256" key="1">
    <source>
        <dbReference type="ARBA" id="ARBA00004370"/>
    </source>
</evidence>
<dbReference type="PANTHER" id="PTHR48010">
    <property type="entry name" value="OS05G0588300 PROTEIN"/>
    <property type="match status" value="1"/>
</dbReference>
<dbReference type="PROSITE" id="PS50011">
    <property type="entry name" value="PROTEIN_KINASE_DOM"/>
    <property type="match status" value="1"/>
</dbReference>
<proteinExistence type="predicted"/>
<evidence type="ECO:0000256" key="12">
    <source>
        <dbReference type="PROSITE-ProRule" id="PRU10141"/>
    </source>
</evidence>
<evidence type="ECO:0000256" key="3">
    <source>
        <dbReference type="ARBA" id="ARBA00022614"/>
    </source>
</evidence>
<dbReference type="Pfam" id="PF13855">
    <property type="entry name" value="LRR_8"/>
    <property type="match status" value="1"/>
</dbReference>
<keyword evidence="4 14" id="KW-0812">Transmembrane</keyword>
<feature type="region of interest" description="Disordered" evidence="13">
    <location>
        <begin position="292"/>
        <end position="322"/>
    </location>
</feature>
<evidence type="ECO:0000256" key="6">
    <source>
        <dbReference type="ARBA" id="ARBA00022737"/>
    </source>
</evidence>
<evidence type="ECO:0000259" key="15">
    <source>
        <dbReference type="PROSITE" id="PS50011"/>
    </source>
</evidence>
<keyword evidence="11" id="KW-0675">Receptor</keyword>
<keyword evidence="8 12" id="KW-0067">ATP-binding</keyword>
<dbReference type="InterPro" id="IPR001245">
    <property type="entry name" value="Ser-Thr/Tyr_kinase_cat_dom"/>
</dbReference>
<keyword evidence="5" id="KW-0732">Signal</keyword>
<dbReference type="PROSITE" id="PS00107">
    <property type="entry name" value="PROTEIN_KINASE_ATP"/>
    <property type="match status" value="1"/>
</dbReference>
<dbReference type="InterPro" id="IPR013210">
    <property type="entry name" value="LRR_N_plant-typ"/>
</dbReference>
<feature type="transmembrane region" description="Helical" evidence="14">
    <location>
        <begin position="264"/>
        <end position="287"/>
    </location>
</feature>
<feature type="domain" description="Protein kinase" evidence="15">
    <location>
        <begin position="362"/>
        <end position="637"/>
    </location>
</feature>
<dbReference type="FunFam" id="3.80.10.10:FF:000234">
    <property type="entry name" value="Probable inactive receptor kinase RLK902"/>
    <property type="match status" value="1"/>
</dbReference>
<dbReference type="InterPro" id="IPR000719">
    <property type="entry name" value="Prot_kinase_dom"/>
</dbReference>
<comment type="caution">
    <text evidence="16">The sequence shown here is derived from an EMBL/GenBank/DDBJ whole genome shotgun (WGS) entry which is preliminary data.</text>
</comment>
<keyword evidence="3" id="KW-0433">Leucine-rich repeat</keyword>
<dbReference type="SUPFAM" id="SSF52058">
    <property type="entry name" value="L domain-like"/>
    <property type="match status" value="1"/>
</dbReference>
<keyword evidence="10 14" id="KW-0472">Membrane</keyword>
<feature type="region of interest" description="Disordered" evidence="13">
    <location>
        <begin position="639"/>
        <end position="662"/>
    </location>
</feature>
<evidence type="ECO:0000256" key="10">
    <source>
        <dbReference type="ARBA" id="ARBA00023136"/>
    </source>
</evidence>
<dbReference type="PANTHER" id="PTHR48010:SF32">
    <property type="entry name" value="PROTEIN KINASE DOMAIN-CONTAINING PROTEIN"/>
    <property type="match status" value="1"/>
</dbReference>
<keyword evidence="6" id="KW-0677">Repeat</keyword>
<dbReference type="FunFam" id="3.30.200.20:FF:000307">
    <property type="entry name" value="pollen receptor-like kinase 1"/>
    <property type="match status" value="1"/>
</dbReference>
<protein>
    <recommendedName>
        <fullName evidence="15">Protein kinase domain-containing protein</fullName>
    </recommendedName>
</protein>
<dbReference type="InterPro" id="IPR017441">
    <property type="entry name" value="Protein_kinase_ATP_BS"/>
</dbReference>
<dbReference type="Pfam" id="PF08263">
    <property type="entry name" value="LRRNT_2"/>
    <property type="match status" value="1"/>
</dbReference>
<evidence type="ECO:0000313" key="16">
    <source>
        <dbReference type="EMBL" id="KAL3719541.1"/>
    </source>
</evidence>
<feature type="binding site" evidence="12">
    <location>
        <position position="390"/>
    </location>
    <ligand>
        <name>ATP</name>
        <dbReference type="ChEBI" id="CHEBI:30616"/>
    </ligand>
</feature>
<name>A0ABD3J0E4_EUCGL</name>
<evidence type="ECO:0000256" key="13">
    <source>
        <dbReference type="SAM" id="MobiDB-lite"/>
    </source>
</evidence>
<reference evidence="16 17" key="1">
    <citation type="submission" date="2024-11" db="EMBL/GenBank/DDBJ databases">
        <title>Chromosome-level genome assembly of Eucalyptus globulus Labill. provides insights into its genome evolution.</title>
        <authorList>
            <person name="Li X."/>
        </authorList>
    </citation>
    <scope>NUCLEOTIDE SEQUENCE [LARGE SCALE GENOMIC DNA]</scope>
    <source>
        <strain evidence="16">CL2024</strain>
        <tissue evidence="16">Fresh tender leaves</tissue>
    </source>
</reference>
<gene>
    <name evidence="16" type="ORF">ACJRO7_004499</name>
</gene>
<keyword evidence="9 14" id="KW-1133">Transmembrane helix</keyword>